<dbReference type="Pfam" id="PF00001">
    <property type="entry name" value="7tm_1"/>
    <property type="match status" value="1"/>
</dbReference>
<feature type="transmembrane region" description="Helical" evidence="11">
    <location>
        <begin position="111"/>
        <end position="131"/>
    </location>
</feature>
<dbReference type="PRINTS" id="PR01012">
    <property type="entry name" value="NRPEPTIDEYR"/>
</dbReference>
<dbReference type="PRINTS" id="PR00237">
    <property type="entry name" value="GPCRRHODOPSN"/>
</dbReference>
<dbReference type="HOGENOM" id="CLU_009579_3_3_1"/>
<evidence type="ECO:0000256" key="7">
    <source>
        <dbReference type="ARBA" id="ARBA00023136"/>
    </source>
</evidence>
<evidence type="ECO:0000256" key="3">
    <source>
        <dbReference type="ARBA" id="ARBA00022475"/>
    </source>
</evidence>
<dbReference type="STRING" id="45351.A7RPM7"/>
<dbReference type="AlphaFoldDB" id="A7RPM7"/>
<reference evidence="13 14" key="1">
    <citation type="journal article" date="2007" name="Science">
        <title>Sea anemone genome reveals ancestral eumetazoan gene repertoire and genomic organization.</title>
        <authorList>
            <person name="Putnam N.H."/>
            <person name="Srivastava M."/>
            <person name="Hellsten U."/>
            <person name="Dirks B."/>
            <person name="Chapman J."/>
            <person name="Salamov A."/>
            <person name="Terry A."/>
            <person name="Shapiro H."/>
            <person name="Lindquist E."/>
            <person name="Kapitonov V.V."/>
            <person name="Jurka J."/>
            <person name="Genikhovich G."/>
            <person name="Grigoriev I.V."/>
            <person name="Lucas S.M."/>
            <person name="Steele R.E."/>
            <person name="Finnerty J.R."/>
            <person name="Technau U."/>
            <person name="Martindale M.Q."/>
            <person name="Rokhsar D.S."/>
        </authorList>
    </citation>
    <scope>NUCLEOTIDE SEQUENCE [LARGE SCALE GENOMIC DNA]</scope>
    <source>
        <strain evidence="14">CH2 X CH6</strain>
    </source>
</reference>
<evidence type="ECO:0000256" key="9">
    <source>
        <dbReference type="ARBA" id="ARBA00023224"/>
    </source>
</evidence>
<feature type="transmembrane region" description="Helical" evidence="11">
    <location>
        <begin position="228"/>
        <end position="251"/>
    </location>
</feature>
<keyword evidence="8 10" id="KW-0675">Receptor</keyword>
<dbReference type="Proteomes" id="UP000001593">
    <property type="component" value="Unassembled WGS sequence"/>
</dbReference>
<dbReference type="InterPro" id="IPR000276">
    <property type="entry name" value="GPCR_Rhodpsn"/>
</dbReference>
<evidence type="ECO:0000256" key="10">
    <source>
        <dbReference type="RuleBase" id="RU000688"/>
    </source>
</evidence>
<evidence type="ECO:0000259" key="12">
    <source>
        <dbReference type="PROSITE" id="PS50262"/>
    </source>
</evidence>
<evidence type="ECO:0000313" key="13">
    <source>
        <dbReference type="EMBL" id="EDO46536.1"/>
    </source>
</evidence>
<evidence type="ECO:0000256" key="8">
    <source>
        <dbReference type="ARBA" id="ARBA00023170"/>
    </source>
</evidence>
<dbReference type="PANTHER" id="PTHR22752:SF14">
    <property type="entry name" value="G-PROTEIN COUPLED RECEPTORS FAMILY 1 PROFILE DOMAIN-CONTAINING PROTEIN"/>
    <property type="match status" value="1"/>
</dbReference>
<organism evidence="13 14">
    <name type="scientific">Nematostella vectensis</name>
    <name type="common">Starlet sea anemone</name>
    <dbReference type="NCBI Taxonomy" id="45351"/>
    <lineage>
        <taxon>Eukaryota</taxon>
        <taxon>Metazoa</taxon>
        <taxon>Cnidaria</taxon>
        <taxon>Anthozoa</taxon>
        <taxon>Hexacorallia</taxon>
        <taxon>Actiniaria</taxon>
        <taxon>Edwardsiidae</taxon>
        <taxon>Nematostella</taxon>
    </lineage>
</organism>
<feature type="transmembrane region" description="Helical" evidence="11">
    <location>
        <begin position="6"/>
        <end position="21"/>
    </location>
</feature>
<dbReference type="SUPFAM" id="SSF81321">
    <property type="entry name" value="Family A G protein-coupled receptor-like"/>
    <property type="match status" value="1"/>
</dbReference>
<dbReference type="GO" id="GO:0008020">
    <property type="term" value="F:G protein-coupled photoreceptor activity"/>
    <property type="evidence" value="ECO:0000318"/>
    <property type="project" value="GO_Central"/>
</dbReference>
<dbReference type="eggNOG" id="KOG3656">
    <property type="taxonomic scope" value="Eukaryota"/>
</dbReference>
<keyword evidence="4 10" id="KW-0812">Transmembrane</keyword>
<evidence type="ECO:0000256" key="1">
    <source>
        <dbReference type="ARBA" id="ARBA00004651"/>
    </source>
</evidence>
<dbReference type="PROSITE" id="PS00237">
    <property type="entry name" value="G_PROTEIN_RECEP_F1_1"/>
    <property type="match status" value="1"/>
</dbReference>
<dbReference type="EMBL" id="DS469526">
    <property type="protein sequence ID" value="EDO46536.1"/>
    <property type="molecule type" value="Genomic_DNA"/>
</dbReference>
<comment type="subcellular location">
    <subcellularLocation>
        <location evidence="1">Cell membrane</location>
        <topology evidence="1">Multi-pass membrane protein</topology>
    </subcellularLocation>
</comment>
<evidence type="ECO:0000256" key="2">
    <source>
        <dbReference type="ARBA" id="ARBA00010663"/>
    </source>
</evidence>
<feature type="domain" description="G-protein coupled receptors family 1 profile" evidence="12">
    <location>
        <begin position="11"/>
        <end position="248"/>
    </location>
</feature>
<evidence type="ECO:0000256" key="4">
    <source>
        <dbReference type="ARBA" id="ARBA00022692"/>
    </source>
</evidence>
<proteinExistence type="inferred from homology"/>
<dbReference type="GO" id="GO:0005886">
    <property type="term" value="C:plasma membrane"/>
    <property type="evidence" value="ECO:0000318"/>
    <property type="project" value="GO_Central"/>
</dbReference>
<gene>
    <name evidence="13" type="ORF">NEMVEDRAFT_v1g200221</name>
</gene>
<dbReference type="InterPro" id="IPR000611">
    <property type="entry name" value="NPY_rcpt"/>
</dbReference>
<dbReference type="OMA" id="FMAMSIS"/>
<name>A7RPM7_NEMVE</name>
<dbReference type="Gene3D" id="1.20.1070.10">
    <property type="entry name" value="Rhodopsin 7-helix transmembrane proteins"/>
    <property type="match status" value="1"/>
</dbReference>
<evidence type="ECO:0000256" key="6">
    <source>
        <dbReference type="ARBA" id="ARBA00023040"/>
    </source>
</evidence>
<feature type="transmembrane region" description="Helical" evidence="11">
    <location>
        <begin position="197"/>
        <end position="222"/>
    </location>
</feature>
<evidence type="ECO:0000256" key="5">
    <source>
        <dbReference type="ARBA" id="ARBA00022989"/>
    </source>
</evidence>
<keyword evidence="3" id="KW-1003">Cell membrane</keyword>
<dbReference type="GO" id="GO:0071482">
    <property type="term" value="P:cellular response to light stimulus"/>
    <property type="evidence" value="ECO:0000318"/>
    <property type="project" value="GO_Central"/>
</dbReference>
<protein>
    <recommendedName>
        <fullName evidence="12">G-protein coupled receptors family 1 profile domain-containing protein</fullName>
    </recommendedName>
</protein>
<keyword evidence="9 10" id="KW-0807">Transducer</keyword>
<keyword evidence="14" id="KW-1185">Reference proteome</keyword>
<dbReference type="GO" id="GO:0007602">
    <property type="term" value="P:phototransduction"/>
    <property type="evidence" value="ECO:0000318"/>
    <property type="project" value="GO_Central"/>
</dbReference>
<dbReference type="FunFam" id="1.20.1070.10:FF:000460">
    <property type="entry name" value="Predicted protein"/>
    <property type="match status" value="1"/>
</dbReference>
<evidence type="ECO:0000313" key="14">
    <source>
        <dbReference type="Proteomes" id="UP000001593"/>
    </source>
</evidence>
<dbReference type="GO" id="GO:0004983">
    <property type="term" value="F:neuropeptide Y receptor activity"/>
    <property type="evidence" value="ECO:0007669"/>
    <property type="project" value="InterPro"/>
</dbReference>
<dbReference type="InParanoid" id="A7RPM7"/>
<keyword evidence="6 10" id="KW-0297">G-protein coupled receptor</keyword>
<dbReference type="SMART" id="SM01381">
    <property type="entry name" value="7TM_GPCR_Srsx"/>
    <property type="match status" value="1"/>
</dbReference>
<dbReference type="PhylomeDB" id="A7RPM7"/>
<accession>A7RPM7</accession>
<feature type="transmembrane region" description="Helical" evidence="11">
    <location>
        <begin position="68"/>
        <end position="90"/>
    </location>
</feature>
<keyword evidence="7 11" id="KW-0472">Membrane</keyword>
<sequence length="270" mass="31223">MAIIIFFATTGNILILLAIYMDRTLRTMTNVFVVNLACADLLLALIGMPFTLVSSITFQWVFGDVWCVINGMAVTLFCVASMLTLAAVSIDRYIAIIHPLKYTELMHSRTATGIIVYIWAHSFIVALLPVFRWSRYIYIRSESICTFDWAFDIACTLFIFVVCFFIPLSVMMFTYYRKSQQRTEQRFKQDNKAVRTLLIVVGTFILCWLPHFIGIFCLMSGTCAWPDRYFAITTWLAMLNSACNPVIYGAMSRQFRKRFKQILQCKRSFF</sequence>
<dbReference type="InterPro" id="IPR017452">
    <property type="entry name" value="GPCR_Rhodpsn_7TM"/>
</dbReference>
<evidence type="ECO:0000256" key="11">
    <source>
        <dbReference type="SAM" id="Phobius"/>
    </source>
</evidence>
<feature type="transmembrane region" description="Helical" evidence="11">
    <location>
        <begin position="151"/>
        <end position="176"/>
    </location>
</feature>
<comment type="similarity">
    <text evidence="2 10">Belongs to the G-protein coupled receptor 1 family.</text>
</comment>
<dbReference type="CDD" id="cd14967">
    <property type="entry name" value="7tmA_amine_R-like"/>
    <property type="match status" value="1"/>
</dbReference>
<dbReference type="GO" id="GO:0007186">
    <property type="term" value="P:G protein-coupled receptor signaling pathway"/>
    <property type="evidence" value="ECO:0000318"/>
    <property type="project" value="GO_Central"/>
</dbReference>
<dbReference type="PANTHER" id="PTHR22752">
    <property type="entry name" value="G PROTEIN-COUPLED RECEPTOR"/>
    <property type="match status" value="1"/>
</dbReference>
<dbReference type="PROSITE" id="PS50262">
    <property type="entry name" value="G_PROTEIN_RECEP_F1_2"/>
    <property type="match status" value="1"/>
</dbReference>
<keyword evidence="5 11" id="KW-1133">Transmembrane helix</keyword>
<feature type="transmembrane region" description="Helical" evidence="11">
    <location>
        <begin position="33"/>
        <end position="62"/>
    </location>
</feature>